<proteinExistence type="predicted"/>
<evidence type="ECO:0000313" key="1">
    <source>
        <dbReference type="EMBL" id="XCN74824.1"/>
    </source>
</evidence>
<name>A0AAU8M1A3_9BACT</name>
<dbReference type="AlphaFoldDB" id="A0AAU8M1A3"/>
<organism evidence="1">
    <name type="scientific">Candidatus Electrothrix aestuarii</name>
    <dbReference type="NCBI Taxonomy" id="3062594"/>
    <lineage>
        <taxon>Bacteria</taxon>
        <taxon>Pseudomonadati</taxon>
        <taxon>Thermodesulfobacteriota</taxon>
        <taxon>Desulfobulbia</taxon>
        <taxon>Desulfobulbales</taxon>
        <taxon>Desulfobulbaceae</taxon>
        <taxon>Candidatus Electrothrix</taxon>
    </lineage>
</organism>
<accession>A0AAU8M1A3</accession>
<reference evidence="1" key="2">
    <citation type="submission" date="2024-06" db="EMBL/GenBank/DDBJ databases">
        <authorList>
            <person name="Plum-Jensen L.E."/>
            <person name="Schramm A."/>
            <person name="Marshall I.P.G."/>
        </authorList>
    </citation>
    <scope>NUCLEOTIDE SEQUENCE</scope>
    <source>
        <strain evidence="1">Rat1</strain>
    </source>
</reference>
<protein>
    <submittedName>
        <fullName evidence="1">Type II toxin-antitoxin system VapC family toxin</fullName>
    </submittedName>
</protein>
<reference evidence="1" key="1">
    <citation type="journal article" date="2024" name="Syst. Appl. Microbiol.">
        <title>First single-strain enrichments of Electrothrix cable bacteria, description of E. aestuarii sp. nov. and E. rattekaaiensis sp. nov., and proposal of a cable bacteria taxonomy following the rules of the SeqCode.</title>
        <authorList>
            <person name="Plum-Jensen L.E."/>
            <person name="Schramm A."/>
            <person name="Marshall I.P.G."/>
        </authorList>
    </citation>
    <scope>NUCLEOTIDE SEQUENCE</scope>
    <source>
        <strain evidence="1">Rat1</strain>
    </source>
</reference>
<dbReference type="CDD" id="cd18687">
    <property type="entry name" value="PIN_VapC-like"/>
    <property type="match status" value="1"/>
</dbReference>
<gene>
    <name evidence="1" type="ORF">Q3M24_08810</name>
</gene>
<dbReference type="EMBL" id="CP159373">
    <property type="protein sequence ID" value="XCN74824.1"/>
    <property type="molecule type" value="Genomic_DNA"/>
</dbReference>
<dbReference type="KEGG" id="eaj:Q3M24_08810"/>
<sequence length="136" mass="14973">MVKAARQTITETWWAENLQHFAVYVSELVEQEIGQGHPEAAARRVAVTSSIKNLTLSEEAQVIAEQLVTARAVPAGSEEDALHIGIAAANGIDFLLTWNFKHINNASTKADVRRVIEELGYQCPELCSPEELGYIL</sequence>